<dbReference type="AlphaFoldDB" id="A0A8H9HKA5"/>
<reference evidence="2" key="2">
    <citation type="submission" date="2020-09" db="EMBL/GenBank/DDBJ databases">
        <authorList>
            <person name="Sun Q."/>
            <person name="Ohkuma M."/>
        </authorList>
    </citation>
    <scope>NUCLEOTIDE SEQUENCE</scope>
    <source>
        <strain evidence="2">JCM 4434</strain>
    </source>
</reference>
<feature type="transmembrane region" description="Helical" evidence="1">
    <location>
        <begin position="54"/>
        <end position="71"/>
    </location>
</feature>
<organism evidence="2 3">
    <name type="scientific">Kitasatospora aureofaciens</name>
    <name type="common">Streptomyces aureofaciens</name>
    <dbReference type="NCBI Taxonomy" id="1894"/>
    <lineage>
        <taxon>Bacteria</taxon>
        <taxon>Bacillati</taxon>
        <taxon>Actinomycetota</taxon>
        <taxon>Actinomycetes</taxon>
        <taxon>Kitasatosporales</taxon>
        <taxon>Streptomycetaceae</taxon>
        <taxon>Kitasatospora</taxon>
    </lineage>
</organism>
<protein>
    <recommendedName>
        <fullName evidence="4">DUF2809 domain-containing protein</fullName>
    </recommendedName>
</protein>
<dbReference type="Pfam" id="PF10990">
    <property type="entry name" value="DUF2809"/>
    <property type="match status" value="1"/>
</dbReference>
<feature type="transmembrane region" description="Helical" evidence="1">
    <location>
        <begin position="21"/>
        <end position="42"/>
    </location>
</feature>
<reference evidence="2" key="1">
    <citation type="journal article" date="2014" name="Int. J. Syst. Evol. Microbiol.">
        <title>Complete genome sequence of Corynebacterium casei LMG S-19264T (=DSM 44701T), isolated from a smear-ripened cheese.</title>
        <authorList>
            <consortium name="US DOE Joint Genome Institute (JGI-PGF)"/>
            <person name="Walter F."/>
            <person name="Albersmeier A."/>
            <person name="Kalinowski J."/>
            <person name="Ruckert C."/>
        </authorList>
    </citation>
    <scope>NUCLEOTIDE SEQUENCE</scope>
    <source>
        <strain evidence="2">JCM 4434</strain>
    </source>
</reference>
<keyword evidence="1" id="KW-1133">Transmembrane helix</keyword>
<accession>A0A8H9HKA5</accession>
<comment type="caution">
    <text evidence="2">The sequence shown here is derived from an EMBL/GenBank/DDBJ whole genome shotgun (WGS) entry which is preliminary data.</text>
</comment>
<evidence type="ECO:0000313" key="2">
    <source>
        <dbReference type="EMBL" id="GGU71084.1"/>
    </source>
</evidence>
<name>A0A8H9HKA5_KITAU</name>
<dbReference type="InterPro" id="IPR021257">
    <property type="entry name" value="DUF2809"/>
</dbReference>
<dbReference type="Proteomes" id="UP000610124">
    <property type="component" value="Unassembled WGS sequence"/>
</dbReference>
<dbReference type="EMBL" id="BMUB01000004">
    <property type="protein sequence ID" value="GGU71084.1"/>
    <property type="molecule type" value="Genomic_DNA"/>
</dbReference>
<evidence type="ECO:0008006" key="4">
    <source>
        <dbReference type="Google" id="ProtNLM"/>
    </source>
</evidence>
<evidence type="ECO:0000256" key="1">
    <source>
        <dbReference type="SAM" id="Phobius"/>
    </source>
</evidence>
<gene>
    <name evidence="2" type="ORF">GCM10010502_23340</name>
</gene>
<keyword evidence="1" id="KW-0812">Transmembrane</keyword>
<proteinExistence type="predicted"/>
<evidence type="ECO:0000313" key="3">
    <source>
        <dbReference type="Proteomes" id="UP000610124"/>
    </source>
</evidence>
<sequence>MPVGPARSLGRVNDLRKALTARLPAAVAVLLTVAAGLGVRAATDGDPAKCAGDALYTVLVYALVVLVAPRVRPVRAALVAAGVSWAVELFQATGLPDAWGRRSGLVHLVLGSTFNPPDLFWYLVGGAGAALLHRVLRSGGTAAPGGTT</sequence>
<keyword evidence="1" id="KW-0472">Membrane</keyword>